<sequence length="83" mass="9458">MGCGKTLTYPLIGEEKKLLEVLYSGCFVVRRKVGGKKERLGMERNKAFVIGLTFRYCQKGLELLNQNLLPKKGKEERGMVAFF</sequence>
<comment type="caution">
    <text evidence="1">The sequence shown here is derived from an EMBL/GenBank/DDBJ whole genome shotgun (WGS) entry which is preliminary data.</text>
</comment>
<reference evidence="1 2" key="1">
    <citation type="submission" date="2014-08" db="EMBL/GenBank/DDBJ databases">
        <title>Methylacidiphilum kamchatkense strain Kam1 draft genome sequence.</title>
        <authorList>
            <person name="Birkeland N.-K."/>
            <person name="Erikstad H.A."/>
        </authorList>
    </citation>
    <scope>NUCLEOTIDE SEQUENCE [LARGE SCALE GENOMIC DNA]</scope>
    <source>
        <strain evidence="1 2">Kam1</strain>
    </source>
</reference>
<accession>A0ABR4ZZA4</accession>
<evidence type="ECO:0000313" key="2">
    <source>
        <dbReference type="Proteomes" id="UP000031594"/>
    </source>
</evidence>
<dbReference type="EMBL" id="JQNX01000002">
    <property type="protein sequence ID" value="KIE59086.1"/>
    <property type="molecule type" value="Genomic_DNA"/>
</dbReference>
<gene>
    <name evidence="1" type="ORF">A946_03440</name>
</gene>
<keyword evidence="2" id="KW-1185">Reference proteome</keyword>
<name>A0ABR4ZZA4_9BACT</name>
<evidence type="ECO:0000313" key="1">
    <source>
        <dbReference type="EMBL" id="KIE59086.1"/>
    </source>
</evidence>
<organism evidence="1 2">
    <name type="scientific">Methylacidiphilum kamchatkense Kam1</name>
    <dbReference type="NCBI Taxonomy" id="1202785"/>
    <lineage>
        <taxon>Bacteria</taxon>
        <taxon>Pseudomonadati</taxon>
        <taxon>Verrucomicrobiota</taxon>
        <taxon>Methylacidiphilae</taxon>
        <taxon>Methylacidiphilales</taxon>
        <taxon>Methylacidiphilaceae</taxon>
        <taxon>Methylacidiphilum (ex Ratnadevi et al. 2023)</taxon>
    </lineage>
</organism>
<proteinExistence type="predicted"/>
<dbReference type="Proteomes" id="UP000031594">
    <property type="component" value="Unassembled WGS sequence"/>
</dbReference>
<protein>
    <submittedName>
        <fullName evidence="1">Uncharacterized protein</fullName>
    </submittedName>
</protein>